<dbReference type="Proteomes" id="UP000694844">
    <property type="component" value="Chromosome 2"/>
</dbReference>
<evidence type="ECO:0000313" key="3">
    <source>
        <dbReference type="Proteomes" id="UP000694844"/>
    </source>
</evidence>
<feature type="signal peptide" evidence="2">
    <location>
        <begin position="1"/>
        <end position="21"/>
    </location>
</feature>
<proteinExistence type="predicted"/>
<feature type="chain" id="PRO_5034975595" evidence="2">
    <location>
        <begin position="22"/>
        <end position="445"/>
    </location>
</feature>
<reference evidence="4" key="1">
    <citation type="submission" date="2025-08" db="UniProtKB">
        <authorList>
            <consortium name="RefSeq"/>
        </authorList>
    </citation>
    <scope>IDENTIFICATION</scope>
    <source>
        <tissue evidence="4">Whole sample</tissue>
    </source>
</reference>
<feature type="compositionally biased region" description="Basic and acidic residues" evidence="1">
    <location>
        <begin position="153"/>
        <end position="168"/>
    </location>
</feature>
<protein>
    <submittedName>
        <fullName evidence="4">Proteoglycan 4-like isoform X1</fullName>
    </submittedName>
</protein>
<evidence type="ECO:0000256" key="1">
    <source>
        <dbReference type="SAM" id="MobiDB-lite"/>
    </source>
</evidence>
<feature type="compositionally biased region" description="Polar residues" evidence="1">
    <location>
        <begin position="206"/>
        <end position="293"/>
    </location>
</feature>
<dbReference type="RefSeq" id="XP_022316417.1">
    <property type="nucleotide sequence ID" value="XM_022460709.1"/>
</dbReference>
<dbReference type="AlphaFoldDB" id="A0A8B8CKP8"/>
<gene>
    <name evidence="4" type="primary">LOC111120062</name>
</gene>
<evidence type="ECO:0000256" key="2">
    <source>
        <dbReference type="SAM" id="SignalP"/>
    </source>
</evidence>
<feature type="compositionally biased region" description="Low complexity" evidence="1">
    <location>
        <begin position="182"/>
        <end position="202"/>
    </location>
</feature>
<accession>A0A8B8CKP8</accession>
<feature type="region of interest" description="Disordered" evidence="1">
    <location>
        <begin position="153"/>
        <end position="445"/>
    </location>
</feature>
<sequence>MAANVLRIIFVQIMLCSFSVSAPLSTEKIVENLKKNNCNFPPADLYIGHGTGHSLVNCTKKYIVEKQNQTLRLDLCHIFWESLNNDTCDFDGNPDFKKETSDSEVQQYCDKTLKKVFDDAGSKLNCTTLCTWNKFAKELCTLIHFATNITLGKKEKSSQQRTNTDKGTDTSPPPAKKVLSSTKQTQLNTTTTKPNKNTTPTKPNEDATTTKPNEDATTTKPNEDATTTKPNEDATTTKPNEDATTTKPIEDATTTKPNEDATTTKPNEDATTTKPNEDATTTKPNEDATTAKPNTIIAKLNNTNTNKPNKNTTTIKLNNTTTSKTVPSTPKPINLKTTTLNQENIESVQQEHRGPEQPENESSEQQQNNPSEQQENNGSEQQQNNPSEQQENNGSEQQQNNPSEQQENNGSEQQNQGSKQQGGRRTNIKTPVQSLNQKATSWHTS</sequence>
<feature type="compositionally biased region" description="Low complexity" evidence="1">
    <location>
        <begin position="363"/>
        <end position="423"/>
    </location>
</feature>
<keyword evidence="3" id="KW-1185">Reference proteome</keyword>
<feature type="compositionally biased region" description="Low complexity" evidence="1">
    <location>
        <begin position="299"/>
        <end position="332"/>
    </location>
</feature>
<feature type="compositionally biased region" description="Polar residues" evidence="1">
    <location>
        <begin position="428"/>
        <end position="445"/>
    </location>
</feature>
<feature type="compositionally biased region" description="Polar residues" evidence="1">
    <location>
        <begin position="335"/>
        <end position="348"/>
    </location>
</feature>
<evidence type="ECO:0000313" key="4">
    <source>
        <dbReference type="RefSeq" id="XP_022316417.1"/>
    </source>
</evidence>
<organism evidence="3 4">
    <name type="scientific">Crassostrea virginica</name>
    <name type="common">Eastern oyster</name>
    <dbReference type="NCBI Taxonomy" id="6565"/>
    <lineage>
        <taxon>Eukaryota</taxon>
        <taxon>Metazoa</taxon>
        <taxon>Spiralia</taxon>
        <taxon>Lophotrochozoa</taxon>
        <taxon>Mollusca</taxon>
        <taxon>Bivalvia</taxon>
        <taxon>Autobranchia</taxon>
        <taxon>Pteriomorphia</taxon>
        <taxon>Ostreida</taxon>
        <taxon>Ostreoidea</taxon>
        <taxon>Ostreidae</taxon>
        <taxon>Crassostrea</taxon>
    </lineage>
</organism>
<name>A0A8B8CKP8_CRAVI</name>
<keyword evidence="2" id="KW-0732">Signal</keyword>
<dbReference type="KEGG" id="cvn:111120062"/>
<dbReference type="GeneID" id="111120062"/>